<reference evidence="1 2" key="1">
    <citation type="submission" date="2017-11" db="EMBL/GenBank/DDBJ databases">
        <title>Population delineation of vibrios coincides with oyster pathogenicity.</title>
        <authorList>
            <person name="Bruto M."/>
            <person name="Labreuche Y."/>
            <person name="James A."/>
            <person name="Piel D."/>
            <person name="Chenivesse S."/>
            <person name="Petton B."/>
            <person name="Polz M.F."/>
            <person name="Le Roux F."/>
        </authorList>
    </citation>
    <scope>NUCLEOTIDE SEQUENCE [LARGE SCALE GENOMIC DNA]</scope>
    <source>
        <strain evidence="1 2">FF_144</strain>
    </source>
</reference>
<gene>
    <name evidence="1" type="ORF">CWO07_19840</name>
</gene>
<accession>A0A2T5ER46</accession>
<evidence type="ECO:0000313" key="1">
    <source>
        <dbReference type="EMBL" id="PTP27503.1"/>
    </source>
</evidence>
<evidence type="ECO:0000313" key="2">
    <source>
        <dbReference type="Proteomes" id="UP000244197"/>
    </source>
</evidence>
<proteinExistence type="predicted"/>
<dbReference type="RefSeq" id="WP_108188139.1">
    <property type="nucleotide sequence ID" value="NZ_PIFK01000047.1"/>
</dbReference>
<dbReference type="EMBL" id="PIFK01000047">
    <property type="protein sequence ID" value="PTP27503.1"/>
    <property type="molecule type" value="Genomic_DNA"/>
</dbReference>
<comment type="caution">
    <text evidence="1">The sequence shown here is derived from an EMBL/GenBank/DDBJ whole genome shotgun (WGS) entry which is preliminary data.</text>
</comment>
<sequence length="412" mass="47821">MVSSLKEQKKCKVVILLNEDSHDLEEYLIYKEKVIDKQLHFEPSAKQCFEIAIEENREHYQHIRDVCLRLDIRNIRVLKKIDSHINTALRDTSVYDEEIARSIVQSLILFCWCHYCHSSDTKNIPNLNFVKSLIKDSDFEGNAFFDELIDIQETTVKTEKDQRKKTWNDILGSYGFYPSNDFNEVLVRSVEQGYINTELLKQLCAVQQQHIDMKKEEEVYSSGWNVFHGSFDDNEKEVIEKMEAGLRNAIKQLSISQYSSAINLIRDLGREELADELTKLYIDTHKDTPEKLNPSDFDTNPFGIKDKIFGDTLQSFYDSQKQDDSPNSILERRSNQNSYNQSEVRILEKLSADELKTLFKSFNGDELTRKIRACLMLAGSSETLMANAQQALEEIGNESTLNKHRLGKFNIR</sequence>
<name>A0A2T5ER46_VIBSP</name>
<organism evidence="1 2">
    <name type="scientific">Vibrio splendidus</name>
    <dbReference type="NCBI Taxonomy" id="29497"/>
    <lineage>
        <taxon>Bacteria</taxon>
        <taxon>Pseudomonadati</taxon>
        <taxon>Pseudomonadota</taxon>
        <taxon>Gammaproteobacteria</taxon>
        <taxon>Vibrionales</taxon>
        <taxon>Vibrionaceae</taxon>
        <taxon>Vibrio</taxon>
    </lineage>
</organism>
<dbReference type="Proteomes" id="UP000244197">
    <property type="component" value="Unassembled WGS sequence"/>
</dbReference>
<dbReference type="AlphaFoldDB" id="A0A2T5ER46"/>
<protein>
    <submittedName>
        <fullName evidence="1">Uncharacterized protein</fullName>
    </submittedName>
</protein>